<feature type="transmembrane region" description="Helical" evidence="1">
    <location>
        <begin position="140"/>
        <end position="158"/>
    </location>
</feature>
<evidence type="ECO:0000313" key="3">
    <source>
        <dbReference type="EMBL" id="MBB5741729.1"/>
    </source>
</evidence>
<dbReference type="PANTHER" id="PTHR30590:SF2">
    <property type="entry name" value="INNER MEMBRANE PROTEIN"/>
    <property type="match status" value="1"/>
</dbReference>
<dbReference type="InterPro" id="IPR012429">
    <property type="entry name" value="HGSNAT_cat"/>
</dbReference>
<keyword evidence="1" id="KW-0472">Membrane</keyword>
<dbReference type="EMBL" id="JACHMU010000001">
    <property type="protein sequence ID" value="MBB5741729.1"/>
    <property type="molecule type" value="Genomic_DNA"/>
</dbReference>
<evidence type="ECO:0000259" key="2">
    <source>
        <dbReference type="Pfam" id="PF07786"/>
    </source>
</evidence>
<comment type="caution">
    <text evidence="3">The sequence shown here is derived from an EMBL/GenBank/DDBJ whole genome shotgun (WGS) entry which is preliminary data.</text>
</comment>
<accession>A0A7W9C9W2</accession>
<feature type="transmembrane region" description="Helical" evidence="1">
    <location>
        <begin position="21"/>
        <end position="41"/>
    </location>
</feature>
<reference evidence="3 4" key="1">
    <citation type="submission" date="2020-08" db="EMBL/GenBank/DDBJ databases">
        <title>Sequencing the genomes of 1000 actinobacteria strains.</title>
        <authorList>
            <person name="Klenk H.-P."/>
        </authorList>
    </citation>
    <scope>NUCLEOTIDE SEQUENCE [LARGE SCALE GENOMIC DNA]</scope>
    <source>
        <strain evidence="3 4">DSM 24823</strain>
    </source>
</reference>
<dbReference type="Pfam" id="PF07786">
    <property type="entry name" value="HGSNAT_cat"/>
    <property type="match status" value="1"/>
</dbReference>
<evidence type="ECO:0000256" key="1">
    <source>
        <dbReference type="SAM" id="Phobius"/>
    </source>
</evidence>
<dbReference type="RefSeq" id="WP_184280990.1">
    <property type="nucleotide sequence ID" value="NZ_BAAAPG010000002.1"/>
</dbReference>
<protein>
    <submittedName>
        <fullName evidence="3">Putative membrane protein YeiB</fullName>
    </submittedName>
</protein>
<feature type="transmembrane region" description="Helical" evidence="1">
    <location>
        <begin position="178"/>
        <end position="198"/>
    </location>
</feature>
<dbReference type="Proteomes" id="UP000517712">
    <property type="component" value="Unassembled WGS sequence"/>
</dbReference>
<feature type="transmembrane region" description="Helical" evidence="1">
    <location>
        <begin position="61"/>
        <end position="82"/>
    </location>
</feature>
<dbReference type="InterPro" id="IPR052529">
    <property type="entry name" value="Bact_Transport_Assoc"/>
</dbReference>
<dbReference type="AlphaFoldDB" id="A0A7W9C9W2"/>
<gene>
    <name evidence="3" type="ORF">HD600_000226</name>
</gene>
<keyword evidence="4" id="KW-1185">Reference proteome</keyword>
<dbReference type="PANTHER" id="PTHR30590">
    <property type="entry name" value="INNER MEMBRANE PROTEIN"/>
    <property type="match status" value="1"/>
</dbReference>
<feature type="transmembrane region" description="Helical" evidence="1">
    <location>
        <begin position="210"/>
        <end position="228"/>
    </location>
</feature>
<sequence>MGGRLSENVTRLDGPQRIAGVDLARGLAVIGMFSAHLLVTGDGFAWTDASTWTAVVDGRSSILFAALAGVSIGLVTGGRRPLSGEAMTIARWRIALRAAILLVLGILLIVTGVPVYVILPAYAVLFLLALPFTVLPARTVLITAGALAVVMPFVQPMLNDLPIWRSPYAAELDAIIGWHYPFAVWIAFVLAGLGLARAGITHAATQIRMLGIGAALAALGYGVAQLPAPALDRYWWSVWTAQPHSSGLWEVIGSGGFVIAVLAACLLLCRLRVLKAITLPLRATGAMPLTAYTTQIVVWAIIAGIALGDTGDLGGFRAMDPFWPLTLGVIVACTAWALLVGRGPLEWALDRIVKRVVTAQPPR</sequence>
<proteinExistence type="predicted"/>
<feature type="transmembrane region" description="Helical" evidence="1">
    <location>
        <begin position="248"/>
        <end position="269"/>
    </location>
</feature>
<keyword evidence="1" id="KW-1133">Transmembrane helix</keyword>
<organism evidence="3 4">
    <name type="scientific">Microbacterium ginsengiterrae</name>
    <dbReference type="NCBI Taxonomy" id="546115"/>
    <lineage>
        <taxon>Bacteria</taxon>
        <taxon>Bacillati</taxon>
        <taxon>Actinomycetota</taxon>
        <taxon>Actinomycetes</taxon>
        <taxon>Micrococcales</taxon>
        <taxon>Microbacteriaceae</taxon>
        <taxon>Microbacterium</taxon>
    </lineage>
</organism>
<feature type="domain" description="Heparan-alpha-glucosaminide N-acetyltransferase catalytic" evidence="2">
    <location>
        <begin position="17"/>
        <end position="210"/>
    </location>
</feature>
<feature type="transmembrane region" description="Helical" evidence="1">
    <location>
        <begin position="289"/>
        <end position="307"/>
    </location>
</feature>
<feature type="transmembrane region" description="Helical" evidence="1">
    <location>
        <begin position="117"/>
        <end position="135"/>
    </location>
</feature>
<evidence type="ECO:0000313" key="4">
    <source>
        <dbReference type="Proteomes" id="UP000517712"/>
    </source>
</evidence>
<feature type="transmembrane region" description="Helical" evidence="1">
    <location>
        <begin position="322"/>
        <end position="341"/>
    </location>
</feature>
<keyword evidence="1" id="KW-0812">Transmembrane</keyword>
<name>A0A7W9C9W2_9MICO</name>
<feature type="transmembrane region" description="Helical" evidence="1">
    <location>
        <begin position="94"/>
        <end position="111"/>
    </location>
</feature>